<gene>
    <name evidence="1" type="ORF">METZ01_LOCUS267445</name>
</gene>
<organism evidence="1">
    <name type="scientific">marine metagenome</name>
    <dbReference type="NCBI Taxonomy" id="408172"/>
    <lineage>
        <taxon>unclassified sequences</taxon>
        <taxon>metagenomes</taxon>
        <taxon>ecological metagenomes</taxon>
    </lineage>
</organism>
<name>A0A382JVM0_9ZZZZ</name>
<evidence type="ECO:0000313" key="1">
    <source>
        <dbReference type="EMBL" id="SVC14591.1"/>
    </source>
</evidence>
<accession>A0A382JVM0</accession>
<dbReference type="EMBL" id="UINC01075927">
    <property type="protein sequence ID" value="SVC14591.1"/>
    <property type="molecule type" value="Genomic_DNA"/>
</dbReference>
<reference evidence="1" key="1">
    <citation type="submission" date="2018-05" db="EMBL/GenBank/DDBJ databases">
        <authorList>
            <person name="Lanie J.A."/>
            <person name="Ng W.-L."/>
            <person name="Kazmierczak K.M."/>
            <person name="Andrzejewski T.M."/>
            <person name="Davidsen T.M."/>
            <person name="Wayne K.J."/>
            <person name="Tettelin H."/>
            <person name="Glass J.I."/>
            <person name="Rusch D."/>
            <person name="Podicherti R."/>
            <person name="Tsui H.-C.T."/>
            <person name="Winkler M.E."/>
        </authorList>
    </citation>
    <scope>NUCLEOTIDE SEQUENCE</scope>
</reference>
<dbReference type="AlphaFoldDB" id="A0A382JVM0"/>
<sequence length="175" mass="19838">MDRAMRGLWNVKTKYIQKALTTSLNKIGAEVFTQAKRELRDATGLKAGVVAKGLKKDKARKGDETYSIFIKSRYKNVIEFGARQTKKGVSAKVWGKRRIYKGAFIGSGKNSGKQLVYKGVRGSRTAVEAVHGASLPREFKRQDMKKIFNKKIKTRFPILFKRALEFHLMKAKGRV</sequence>
<evidence type="ECO:0008006" key="2">
    <source>
        <dbReference type="Google" id="ProtNLM"/>
    </source>
</evidence>
<proteinExistence type="predicted"/>
<dbReference type="Pfam" id="PF06763">
    <property type="entry name" value="Minor_tail_Z"/>
    <property type="match status" value="1"/>
</dbReference>
<protein>
    <recommendedName>
        <fullName evidence="2">Phage tail protein</fullName>
    </recommendedName>
</protein>
<dbReference type="InterPro" id="IPR010633">
    <property type="entry name" value="Phage_lambda_GpZ"/>
</dbReference>